<feature type="domain" description="NAC" evidence="6">
    <location>
        <begin position="11"/>
        <end position="149"/>
    </location>
</feature>
<proteinExistence type="predicted"/>
<dbReference type="SUPFAM" id="SSF101941">
    <property type="entry name" value="NAC domain"/>
    <property type="match status" value="1"/>
</dbReference>
<dbReference type="PANTHER" id="PTHR31719">
    <property type="entry name" value="NAC TRANSCRIPTION FACTOR 56"/>
    <property type="match status" value="1"/>
</dbReference>
<evidence type="ECO:0000256" key="1">
    <source>
        <dbReference type="ARBA" id="ARBA00023015"/>
    </source>
</evidence>
<evidence type="ECO:0000256" key="4">
    <source>
        <dbReference type="ARBA" id="ARBA00023242"/>
    </source>
</evidence>
<dbReference type="InterPro" id="IPR003441">
    <property type="entry name" value="NAC-dom"/>
</dbReference>
<comment type="caution">
    <text evidence="7">The sequence shown here is derived from an EMBL/GenBank/DDBJ whole genome shotgun (WGS) entry which is preliminary data.</text>
</comment>
<evidence type="ECO:0000259" key="6">
    <source>
        <dbReference type="PROSITE" id="PS51005"/>
    </source>
</evidence>
<dbReference type="Pfam" id="PF02365">
    <property type="entry name" value="NAM"/>
    <property type="match status" value="1"/>
</dbReference>
<evidence type="ECO:0000256" key="2">
    <source>
        <dbReference type="ARBA" id="ARBA00023125"/>
    </source>
</evidence>
<dbReference type="InterPro" id="IPR036093">
    <property type="entry name" value="NAC_dom_sf"/>
</dbReference>
<feature type="region of interest" description="Disordered" evidence="5">
    <location>
        <begin position="151"/>
        <end position="188"/>
    </location>
</feature>
<dbReference type="PROSITE" id="PS51005">
    <property type="entry name" value="NAC"/>
    <property type="match status" value="1"/>
</dbReference>
<reference evidence="7" key="1">
    <citation type="submission" date="2020-05" db="EMBL/GenBank/DDBJ databases">
        <title>WGS assembly of Panicum virgatum.</title>
        <authorList>
            <person name="Lovell J.T."/>
            <person name="Jenkins J."/>
            <person name="Shu S."/>
            <person name="Juenger T.E."/>
            <person name="Schmutz J."/>
        </authorList>
    </citation>
    <scope>NUCLEOTIDE SEQUENCE</scope>
    <source>
        <strain evidence="7">AP13</strain>
    </source>
</reference>
<gene>
    <name evidence="7" type="ORF">PVAP13_1KG140800</name>
</gene>
<keyword evidence="8" id="KW-1185">Reference proteome</keyword>
<feature type="region of interest" description="Disordered" evidence="5">
    <location>
        <begin position="222"/>
        <end position="272"/>
    </location>
</feature>
<name>A0A8T0XR12_PANVG</name>
<evidence type="ECO:0000313" key="7">
    <source>
        <dbReference type="EMBL" id="KAG2657889.1"/>
    </source>
</evidence>
<feature type="compositionally biased region" description="Polar residues" evidence="5">
    <location>
        <begin position="244"/>
        <end position="255"/>
    </location>
</feature>
<dbReference type="PANTHER" id="PTHR31719:SF116">
    <property type="entry name" value="NAC DOMAIN-CONTAINING PROTEIN"/>
    <property type="match status" value="1"/>
</dbReference>
<keyword evidence="3" id="KW-0804">Transcription</keyword>
<organism evidence="7 8">
    <name type="scientific">Panicum virgatum</name>
    <name type="common">Blackwell switchgrass</name>
    <dbReference type="NCBI Taxonomy" id="38727"/>
    <lineage>
        <taxon>Eukaryota</taxon>
        <taxon>Viridiplantae</taxon>
        <taxon>Streptophyta</taxon>
        <taxon>Embryophyta</taxon>
        <taxon>Tracheophyta</taxon>
        <taxon>Spermatophyta</taxon>
        <taxon>Magnoliopsida</taxon>
        <taxon>Liliopsida</taxon>
        <taxon>Poales</taxon>
        <taxon>Poaceae</taxon>
        <taxon>PACMAD clade</taxon>
        <taxon>Panicoideae</taxon>
        <taxon>Panicodae</taxon>
        <taxon>Paniceae</taxon>
        <taxon>Panicinae</taxon>
        <taxon>Panicum</taxon>
        <taxon>Panicum sect. Hiantes</taxon>
    </lineage>
</organism>
<dbReference type="Proteomes" id="UP000823388">
    <property type="component" value="Chromosome 1K"/>
</dbReference>
<keyword evidence="4" id="KW-0539">Nucleus</keyword>
<evidence type="ECO:0000256" key="3">
    <source>
        <dbReference type="ARBA" id="ARBA00023163"/>
    </source>
</evidence>
<evidence type="ECO:0000313" key="8">
    <source>
        <dbReference type="Proteomes" id="UP000823388"/>
    </source>
</evidence>
<dbReference type="AlphaFoldDB" id="A0A8T0XR12"/>
<keyword evidence="1" id="KW-0805">Transcription regulation</keyword>
<dbReference type="EMBL" id="CM029037">
    <property type="protein sequence ID" value="KAG2657889.1"/>
    <property type="molecule type" value="Genomic_DNA"/>
</dbReference>
<feature type="region of interest" description="Disordered" evidence="5">
    <location>
        <begin position="315"/>
        <end position="351"/>
    </location>
</feature>
<accession>A0A8T0XR12</accession>
<keyword evidence="2" id="KW-0238">DNA-binding</keyword>
<protein>
    <recommendedName>
        <fullName evidence="6">NAC domain-containing protein</fullName>
    </recommendedName>
</protein>
<dbReference type="GO" id="GO:0003677">
    <property type="term" value="F:DNA binding"/>
    <property type="evidence" value="ECO:0007669"/>
    <property type="project" value="UniProtKB-KW"/>
</dbReference>
<dbReference type="Gene3D" id="2.170.150.80">
    <property type="entry name" value="NAC domain"/>
    <property type="match status" value="1"/>
</dbReference>
<evidence type="ECO:0000256" key="5">
    <source>
        <dbReference type="SAM" id="MobiDB-lite"/>
    </source>
</evidence>
<dbReference type="GO" id="GO:0006355">
    <property type="term" value="P:regulation of DNA-templated transcription"/>
    <property type="evidence" value="ECO:0007669"/>
    <property type="project" value="InterPro"/>
</dbReference>
<sequence length="351" mass="37874">MSTKAAVAIGLPPGLNFHPDDDELVEFFLLPTVRGEPAWLPGVILLERHGLAGDDEAYFFVRTKQDATKEAARQDRYCAGGARWVSQRPVFGASCIGGERIEWRRINLNLQMGRGRSGGGSSSTGWVMHEYTLTEPACPSLKICHVSFSGHGKDRKRVPDEEYSDCRQTAGPASKRARVDADANSGSSTCVYGPTAPAIDQGQGYGASGDLPMSKSWTGVVRWPKTQSQQQSSKNTRRHLFRSTKASSTAHQQQPPGDDNNAADSSSAICGYDDYEPAQVSDEEILDWGSTLLADDAEPTAEQHKTEEQLIQETVAAGAAESSDGIQGRTGKFGGLVRNNGLGPWWPSEGS</sequence>